<dbReference type="AlphaFoldDB" id="A0A1X1FCJ3"/>
<reference evidence="2 3" key="1">
    <citation type="journal article" date="2017" name="Front. Microbiol.">
        <title>The Histidine Decarboxylase Gene Cluster of Lactobacillus parabuchneri Was Gained by Horizontal Gene Transfer and Is Mobile within the Species.</title>
        <authorList>
            <person name="Wuthrich D."/>
            <person name="Berthoud H."/>
            <person name="Wechsler D."/>
            <person name="Eugster E."/>
            <person name="Irmler S."/>
            <person name="Bruggmann R."/>
        </authorList>
    </citation>
    <scope>NUCLEOTIDE SEQUENCE [LARGE SCALE GENOMIC DNA]</scope>
    <source>
        <strain evidence="2 3">FAM23169</strain>
    </source>
</reference>
<feature type="domain" description="SHOCT" evidence="1">
    <location>
        <begin position="245"/>
        <end position="272"/>
    </location>
</feature>
<dbReference type="Pfam" id="PF09851">
    <property type="entry name" value="SHOCT"/>
    <property type="match status" value="1"/>
</dbReference>
<evidence type="ECO:0000259" key="1">
    <source>
        <dbReference type="Pfam" id="PF09851"/>
    </source>
</evidence>
<organism evidence="2 3">
    <name type="scientific">Lentilactobacillus parabuchneri</name>
    <dbReference type="NCBI Taxonomy" id="152331"/>
    <lineage>
        <taxon>Bacteria</taxon>
        <taxon>Bacillati</taxon>
        <taxon>Bacillota</taxon>
        <taxon>Bacilli</taxon>
        <taxon>Lactobacillales</taxon>
        <taxon>Lactobacillaceae</taxon>
        <taxon>Lentilactobacillus</taxon>
    </lineage>
</organism>
<accession>A0A1X1FCJ3</accession>
<protein>
    <recommendedName>
        <fullName evidence="1">SHOCT domain-containing protein</fullName>
    </recommendedName>
</protein>
<sequence length="274" mass="30294">MSKSGIFSKCGICGKRMYLLDFPWTLADGKICNNCAKKVGLHLGDQLNYIASLYTLAEIKALIINGKQVSPNKPNQLAAEKEREKAYQALVVKVHSHNPINRSGVLFDNKDKKIFNAKSPDGSYIYESYESLVSYQPIERKAVINGHGVGRALVGGLLAGGVGAIVGAATKENNYNAVQWLSVVMNFKDGKTRQIVFVNQVVRTGDPAFISAFQFYKKLCAQLDQVIQENKNEQVKLQPQIDPADELAKFKKLADDGIITQQEFEAKKKQLLGL</sequence>
<dbReference type="EMBL" id="MSBD01000048">
    <property type="protein sequence ID" value="ORN26177.1"/>
    <property type="molecule type" value="Genomic_DNA"/>
</dbReference>
<evidence type="ECO:0000313" key="3">
    <source>
        <dbReference type="Proteomes" id="UP000193009"/>
    </source>
</evidence>
<evidence type="ECO:0000313" key="2">
    <source>
        <dbReference type="EMBL" id="ORN26177.1"/>
    </source>
</evidence>
<name>A0A1X1FCJ3_9LACO</name>
<dbReference type="OrthoDB" id="1908357at2"/>
<dbReference type="InterPro" id="IPR018649">
    <property type="entry name" value="SHOCT"/>
</dbReference>
<gene>
    <name evidence="2" type="ORF">FAM23169_02077</name>
</gene>
<dbReference type="Proteomes" id="UP000193009">
    <property type="component" value="Unassembled WGS sequence"/>
</dbReference>
<proteinExistence type="predicted"/>
<dbReference type="RefSeq" id="WP_084989281.1">
    <property type="nucleotide sequence ID" value="NZ_MSAV01000044.1"/>
</dbReference>
<comment type="caution">
    <text evidence="2">The sequence shown here is derived from an EMBL/GenBank/DDBJ whole genome shotgun (WGS) entry which is preliminary data.</text>
</comment>
<keyword evidence="3" id="KW-1185">Reference proteome</keyword>